<keyword evidence="3 5" id="KW-1133">Transmembrane helix</keyword>
<feature type="transmembrane region" description="Helical" evidence="5">
    <location>
        <begin position="85"/>
        <end position="105"/>
    </location>
</feature>
<feature type="transmembrane region" description="Helical" evidence="5">
    <location>
        <begin position="117"/>
        <end position="136"/>
    </location>
</feature>
<dbReference type="GO" id="GO:0022857">
    <property type="term" value="F:transmembrane transporter activity"/>
    <property type="evidence" value="ECO:0007669"/>
    <property type="project" value="InterPro"/>
</dbReference>
<dbReference type="SUPFAM" id="SSF103473">
    <property type="entry name" value="MFS general substrate transporter"/>
    <property type="match status" value="1"/>
</dbReference>
<feature type="transmembrane region" description="Helical" evidence="5">
    <location>
        <begin position="291"/>
        <end position="311"/>
    </location>
</feature>
<keyword evidence="8" id="KW-1185">Reference proteome</keyword>
<gene>
    <name evidence="7" type="ORF">MYCIT1_LOCUS10102</name>
</gene>
<evidence type="ECO:0000256" key="2">
    <source>
        <dbReference type="ARBA" id="ARBA00022692"/>
    </source>
</evidence>
<evidence type="ECO:0000256" key="1">
    <source>
        <dbReference type="ARBA" id="ARBA00004141"/>
    </source>
</evidence>
<reference evidence="7" key="1">
    <citation type="submission" date="2023-11" db="EMBL/GenBank/DDBJ databases">
        <authorList>
            <person name="De Vega J J."/>
            <person name="De Vega J J."/>
        </authorList>
    </citation>
    <scope>NUCLEOTIDE SEQUENCE</scope>
</reference>
<evidence type="ECO:0000313" key="8">
    <source>
        <dbReference type="Proteomes" id="UP001295794"/>
    </source>
</evidence>
<dbReference type="GO" id="GO:0140115">
    <property type="term" value="P:export across plasma membrane"/>
    <property type="evidence" value="ECO:0007669"/>
    <property type="project" value="UniProtKB-ARBA"/>
</dbReference>
<proteinExistence type="predicted"/>
<dbReference type="GO" id="GO:0042908">
    <property type="term" value="P:xenobiotic transport"/>
    <property type="evidence" value="ECO:0007669"/>
    <property type="project" value="UniProtKB-ARBA"/>
</dbReference>
<dbReference type="InterPro" id="IPR020846">
    <property type="entry name" value="MFS_dom"/>
</dbReference>
<feature type="transmembrane region" description="Helical" evidence="5">
    <location>
        <begin position="175"/>
        <end position="196"/>
    </location>
</feature>
<feature type="transmembrane region" description="Helical" evidence="5">
    <location>
        <begin position="254"/>
        <end position="279"/>
    </location>
</feature>
<feature type="transmembrane region" description="Helical" evidence="5">
    <location>
        <begin position="216"/>
        <end position="242"/>
    </location>
</feature>
<dbReference type="Gene3D" id="1.20.1250.20">
    <property type="entry name" value="MFS general substrate transporter like domains"/>
    <property type="match status" value="2"/>
</dbReference>
<dbReference type="PANTHER" id="PTHR23502:SF134">
    <property type="entry name" value="MAJOR FACILITATOR SUPERFAMILY (MFS) PROFILE DOMAIN-CONTAINING PROTEIN-RELATED"/>
    <property type="match status" value="1"/>
</dbReference>
<feature type="transmembrane region" description="Helical" evidence="5">
    <location>
        <begin position="385"/>
        <end position="406"/>
    </location>
</feature>
<dbReference type="PROSITE" id="PS00216">
    <property type="entry name" value="SUGAR_TRANSPORT_1"/>
    <property type="match status" value="1"/>
</dbReference>
<dbReference type="Proteomes" id="UP001295794">
    <property type="component" value="Unassembled WGS sequence"/>
</dbReference>
<organism evidence="7 8">
    <name type="scientific">Mycena citricolor</name>
    <dbReference type="NCBI Taxonomy" id="2018698"/>
    <lineage>
        <taxon>Eukaryota</taxon>
        <taxon>Fungi</taxon>
        <taxon>Dikarya</taxon>
        <taxon>Basidiomycota</taxon>
        <taxon>Agaricomycotina</taxon>
        <taxon>Agaricomycetes</taxon>
        <taxon>Agaricomycetidae</taxon>
        <taxon>Agaricales</taxon>
        <taxon>Marasmiineae</taxon>
        <taxon>Mycenaceae</taxon>
        <taxon>Mycena</taxon>
    </lineage>
</organism>
<feature type="transmembrane region" description="Helical" evidence="5">
    <location>
        <begin position="142"/>
        <end position="163"/>
    </location>
</feature>
<accession>A0AAD2JXM5</accession>
<evidence type="ECO:0000256" key="3">
    <source>
        <dbReference type="ARBA" id="ARBA00022989"/>
    </source>
</evidence>
<dbReference type="PROSITE" id="PS50850">
    <property type="entry name" value="MFS"/>
    <property type="match status" value="1"/>
</dbReference>
<keyword evidence="2 5" id="KW-0812">Transmembrane</keyword>
<dbReference type="InterPro" id="IPR036259">
    <property type="entry name" value="MFS_trans_sf"/>
</dbReference>
<dbReference type="AlphaFoldDB" id="A0AAD2JXM5"/>
<feature type="transmembrane region" description="Helical" evidence="5">
    <location>
        <begin position="323"/>
        <end position="343"/>
    </location>
</feature>
<evidence type="ECO:0000259" key="6">
    <source>
        <dbReference type="PROSITE" id="PS50850"/>
    </source>
</evidence>
<dbReference type="InterPro" id="IPR005829">
    <property type="entry name" value="Sugar_transporter_CS"/>
</dbReference>
<comment type="subcellular location">
    <subcellularLocation>
        <location evidence="1">Membrane</location>
        <topology evidence="1">Multi-pass membrane protein</topology>
    </subcellularLocation>
</comment>
<dbReference type="PANTHER" id="PTHR23502">
    <property type="entry name" value="MAJOR FACILITATOR SUPERFAMILY"/>
    <property type="match status" value="1"/>
</dbReference>
<protein>
    <recommendedName>
        <fullName evidence="6">Major facilitator superfamily (MFS) profile domain-containing protein</fullName>
    </recommendedName>
</protein>
<evidence type="ECO:0000313" key="7">
    <source>
        <dbReference type="EMBL" id="CAK5267522.1"/>
    </source>
</evidence>
<dbReference type="InterPro" id="IPR011701">
    <property type="entry name" value="MFS"/>
</dbReference>
<dbReference type="GO" id="GO:0005886">
    <property type="term" value="C:plasma membrane"/>
    <property type="evidence" value="ECO:0007669"/>
    <property type="project" value="TreeGrafter"/>
</dbReference>
<sequence length="427" mass="46533">MSLQALSNQHVVLLRVFLFPPKQRPGLLDLCFQVEDPQDPRNFSSLKKWSIILPPILMVIFLSSSASSFALGLPSMTADLGCSQFEAYLALGMFPLGFGVVPFFASPLSESWGRRPVFLLSGLLLVLTHIMAGLARNTATVVVARFLQGSSAILVNVVGGAIADMWLPIDRGLPMAVFSATAMGANGVGPIFSGWIEQSPLLGWRWIQWVHLMEPVVTSFSIWISFVWGVYYGILASLPAILRTVHGFSASSVGLAYIAIILGAALGFCTNLCLERYQSTRSIDPTPESRLAYACVSAVVFPLAMVFFAVCSIPSVHWAALEVALVLCVWSIFGVYGAVFAYLTDCYGPYASSALATQSLLRNIAGAGFPLFINKMFQAWSFRSCNLFFAGMAVLLIPIPFILVRFGPNLRAKSPFSDEIMNPRTER</sequence>
<evidence type="ECO:0000256" key="4">
    <source>
        <dbReference type="ARBA" id="ARBA00023136"/>
    </source>
</evidence>
<feature type="transmembrane region" description="Helical" evidence="5">
    <location>
        <begin position="51"/>
        <end position="73"/>
    </location>
</feature>
<evidence type="ECO:0000256" key="5">
    <source>
        <dbReference type="SAM" id="Phobius"/>
    </source>
</evidence>
<dbReference type="EMBL" id="CAVNYO010000124">
    <property type="protein sequence ID" value="CAK5267522.1"/>
    <property type="molecule type" value="Genomic_DNA"/>
</dbReference>
<feature type="domain" description="Major facilitator superfamily (MFS) profile" evidence="6">
    <location>
        <begin position="51"/>
        <end position="427"/>
    </location>
</feature>
<dbReference type="Pfam" id="PF07690">
    <property type="entry name" value="MFS_1"/>
    <property type="match status" value="1"/>
</dbReference>
<name>A0AAD2JXM5_9AGAR</name>
<comment type="caution">
    <text evidence="7">The sequence shown here is derived from an EMBL/GenBank/DDBJ whole genome shotgun (WGS) entry which is preliminary data.</text>
</comment>
<keyword evidence="4 5" id="KW-0472">Membrane</keyword>